<dbReference type="RefSeq" id="WP_158948488.1">
    <property type="nucleotide sequence ID" value="NZ_CP046913.1"/>
</dbReference>
<dbReference type="GO" id="GO:0000271">
    <property type="term" value="P:polysaccharide biosynthetic process"/>
    <property type="evidence" value="ECO:0007669"/>
    <property type="project" value="TreeGrafter"/>
</dbReference>
<dbReference type="Pfam" id="PF01757">
    <property type="entry name" value="Acyl_transf_3"/>
    <property type="match status" value="1"/>
</dbReference>
<dbReference type="AlphaFoldDB" id="A0A7Z2GF87"/>
<protein>
    <submittedName>
        <fullName evidence="3">Acyltransferase family protein</fullName>
    </submittedName>
</protein>
<dbReference type="InterPro" id="IPR050879">
    <property type="entry name" value="Acyltransferase_3"/>
</dbReference>
<keyword evidence="1" id="KW-1133">Transmembrane helix</keyword>
<reference evidence="3 4" key="1">
    <citation type="submission" date="2019-12" db="EMBL/GenBank/DDBJ databases">
        <title>Paraburkholderia acidiphila 7Q-K02 sp. nov and Paraburkholderia acidisoli DHF22 sp. nov., two strains isolated from forest soil.</title>
        <authorList>
            <person name="Gao Z."/>
            <person name="Qiu L."/>
        </authorList>
    </citation>
    <scope>NUCLEOTIDE SEQUENCE [LARGE SCALE GENOMIC DNA]</scope>
    <source>
        <strain evidence="3 4">DHF22</strain>
    </source>
</reference>
<dbReference type="GO" id="GO:0016020">
    <property type="term" value="C:membrane"/>
    <property type="evidence" value="ECO:0007669"/>
    <property type="project" value="TreeGrafter"/>
</dbReference>
<dbReference type="GO" id="GO:0016747">
    <property type="term" value="F:acyltransferase activity, transferring groups other than amino-acyl groups"/>
    <property type="evidence" value="ECO:0007669"/>
    <property type="project" value="InterPro"/>
</dbReference>
<feature type="transmembrane region" description="Helical" evidence="1">
    <location>
        <begin position="92"/>
        <end position="112"/>
    </location>
</feature>
<dbReference type="Proteomes" id="UP000433577">
    <property type="component" value="Chromosome 1"/>
</dbReference>
<feature type="transmembrane region" description="Helical" evidence="1">
    <location>
        <begin position="143"/>
        <end position="164"/>
    </location>
</feature>
<keyword evidence="4" id="KW-1185">Reference proteome</keyword>
<proteinExistence type="predicted"/>
<organism evidence="3 4">
    <name type="scientific">Paraburkholderia acidisoli</name>
    <dbReference type="NCBI Taxonomy" id="2571748"/>
    <lineage>
        <taxon>Bacteria</taxon>
        <taxon>Pseudomonadati</taxon>
        <taxon>Pseudomonadota</taxon>
        <taxon>Betaproteobacteria</taxon>
        <taxon>Burkholderiales</taxon>
        <taxon>Burkholderiaceae</taxon>
        <taxon>Paraburkholderia</taxon>
    </lineage>
</organism>
<feature type="transmembrane region" description="Helical" evidence="1">
    <location>
        <begin position="250"/>
        <end position="269"/>
    </location>
</feature>
<keyword evidence="3" id="KW-0808">Transferase</keyword>
<feature type="transmembrane region" description="Helical" evidence="1">
    <location>
        <begin position="59"/>
        <end position="80"/>
    </location>
</feature>
<evidence type="ECO:0000256" key="1">
    <source>
        <dbReference type="SAM" id="Phobius"/>
    </source>
</evidence>
<feature type="domain" description="Acyltransferase 3" evidence="2">
    <location>
        <begin position="26"/>
        <end position="334"/>
    </location>
</feature>
<dbReference type="OrthoDB" id="9814807at2"/>
<dbReference type="PANTHER" id="PTHR23028">
    <property type="entry name" value="ACETYLTRANSFERASE"/>
    <property type="match status" value="1"/>
</dbReference>
<name>A0A7Z2GF87_9BURK</name>
<feature type="transmembrane region" description="Helical" evidence="1">
    <location>
        <begin position="196"/>
        <end position="213"/>
    </location>
</feature>
<evidence type="ECO:0000313" key="3">
    <source>
        <dbReference type="EMBL" id="QGZ60707.1"/>
    </source>
</evidence>
<feature type="transmembrane region" description="Helical" evidence="1">
    <location>
        <begin position="21"/>
        <end position="39"/>
    </location>
</feature>
<keyword evidence="3" id="KW-0012">Acyltransferase</keyword>
<evidence type="ECO:0000259" key="2">
    <source>
        <dbReference type="Pfam" id="PF01757"/>
    </source>
</evidence>
<dbReference type="EMBL" id="CP046913">
    <property type="protein sequence ID" value="QGZ60707.1"/>
    <property type="molecule type" value="Genomic_DNA"/>
</dbReference>
<feature type="transmembrane region" description="Helical" evidence="1">
    <location>
        <begin position="317"/>
        <end position="337"/>
    </location>
</feature>
<dbReference type="PANTHER" id="PTHR23028:SF131">
    <property type="entry name" value="BLR2367 PROTEIN"/>
    <property type="match status" value="1"/>
</dbReference>
<dbReference type="KEGG" id="pacs:FAZ98_02545"/>
<feature type="transmembrane region" description="Helical" evidence="1">
    <location>
        <begin position="171"/>
        <end position="190"/>
    </location>
</feature>
<evidence type="ECO:0000313" key="4">
    <source>
        <dbReference type="Proteomes" id="UP000433577"/>
    </source>
</evidence>
<accession>A0A7Z2GF87</accession>
<dbReference type="InterPro" id="IPR002656">
    <property type="entry name" value="Acyl_transf_3_dom"/>
</dbReference>
<gene>
    <name evidence="3" type="ORF">FAZ98_02545</name>
</gene>
<keyword evidence="1" id="KW-0812">Transmembrane</keyword>
<keyword evidence="1" id="KW-0472">Membrane</keyword>
<sequence length="359" mass="40004">MVNRMLYCRAKIESASGKMKVNHITTLDAVRFAAALWVLSFHYTATEFVTAAAPFTKYGFLGVPLFFMISGYVIALSLASSSSPQRFLVNRLFRLYPAFVVCSVITIVYVAVFSGMPHFTLKEIALNATMMGEGLNIRLINGAYWSLTVEWLFYLMMAGVFATIGVRRLSVFLWLWLALSVFQIFFDVSLLKKLFVLRYAPFFVGGASFYLIAHSDRKALSHWLLCVVSFPVSCYWAIEKAQGIPDVGTFNFFAMIACVAAFYMLMGNLGRTPDFLSRHKGFFGLAGRTSYPLYLIHETIGVDILNKFNMHGLAGAGFILAITVAAVCVAIVISEYIERPVIALLKRSVALHRPTPSVT</sequence>
<feature type="transmembrane region" description="Helical" evidence="1">
    <location>
        <begin position="220"/>
        <end position="238"/>
    </location>
</feature>